<evidence type="ECO:0000256" key="1">
    <source>
        <dbReference type="ARBA" id="ARBA00006930"/>
    </source>
</evidence>
<dbReference type="AlphaFoldDB" id="A0A5S5BLW2"/>
<evidence type="ECO:0000256" key="3">
    <source>
        <dbReference type="ARBA" id="ARBA00013368"/>
    </source>
</evidence>
<evidence type="ECO:0000313" key="5">
    <source>
        <dbReference type="EMBL" id="TYP67398.1"/>
    </source>
</evidence>
<gene>
    <name evidence="5" type="ORF">BCM02_12416</name>
</gene>
<dbReference type="EMBL" id="VNHS01000024">
    <property type="protein sequence ID" value="TYP67398.1"/>
    <property type="molecule type" value="Genomic_DNA"/>
</dbReference>
<dbReference type="InterPro" id="IPR027417">
    <property type="entry name" value="P-loop_NTPase"/>
</dbReference>
<dbReference type="Proteomes" id="UP000323257">
    <property type="component" value="Unassembled WGS sequence"/>
</dbReference>
<comment type="subunit">
    <text evidence="2">Heterodimer of SbcC and SbcD.</text>
</comment>
<feature type="coiled-coil region" evidence="4">
    <location>
        <begin position="297"/>
        <end position="355"/>
    </location>
</feature>
<evidence type="ECO:0000256" key="2">
    <source>
        <dbReference type="ARBA" id="ARBA00011322"/>
    </source>
</evidence>
<comment type="caution">
    <text evidence="5">The sequence shown here is derived from an EMBL/GenBank/DDBJ whole genome shotgun (WGS) entry which is preliminary data.</text>
</comment>
<dbReference type="PANTHER" id="PTHR32114:SF2">
    <property type="entry name" value="ABC TRANSPORTER ABCH.3"/>
    <property type="match status" value="1"/>
</dbReference>
<sequence>MANQRMVLLELELKGFKGVRNFKLDTAGGADVDIHGENAAGKTTLFDAFTWLQFDKDSQNKKDFSIKTLDAAGKVEQHGVDHEVRAVLLVNGKRVELRKVFREKWSKKRGSAVAEFSGHETDHFIDSVPVKKGEFTAYVDGIMKEDLFKLLTSPTFFNEQLKWQDRRKTLLDVCGELSDEEVIAGSSELAELPAILGERSIEDHRKVIAAKRSEINKEIEKIPTRIDEVNRSLPDISTLSEEVLDQQIDSLKGRIAAKEAEQQRFESGGELVAKQKRVVEIEGEMLQIKNEVQAGALDELSAKRRALDDKRRKAQEVEFEIASLQRQIERNDTLIKEREAEAEKLRAEWRKVDAETFDGHSHATDCPTCGQALPEEQIAEAHEKALKSFNVSKSNRKERIFVDGKAAAEEASRLKAANADQLVMIEQMQAGLRAVREAVKSAEAELAATSPVPDITNHPAYKAKLEQKAAVESEIAGLRSSSQSALADVRIQLAKMRTEVEALERDKAKFGQVNAAKQRIADLKAEERQLAAAYEQLERELFLTEEFIRTKVAMLEQKINSKFRFARFKLFEQQINGGLTECCETLYNGVPYSDMNNAARINVGLDIINTLSEHYGFAAPIFIDNAEAVTELAETRGQQIRLIVSKGDKQLRVVTANIQEAI</sequence>
<dbReference type="PANTHER" id="PTHR32114">
    <property type="entry name" value="ABC TRANSPORTER ABCH.3"/>
    <property type="match status" value="1"/>
</dbReference>
<organism evidence="5 6">
    <name type="scientific">Paenibacillus methanolicus</name>
    <dbReference type="NCBI Taxonomy" id="582686"/>
    <lineage>
        <taxon>Bacteria</taxon>
        <taxon>Bacillati</taxon>
        <taxon>Bacillota</taxon>
        <taxon>Bacilli</taxon>
        <taxon>Bacillales</taxon>
        <taxon>Paenibacillaceae</taxon>
        <taxon>Paenibacillus</taxon>
    </lineage>
</organism>
<dbReference type="Gene3D" id="1.10.287.1490">
    <property type="match status" value="1"/>
</dbReference>
<dbReference type="SUPFAM" id="SSF52540">
    <property type="entry name" value="P-loop containing nucleoside triphosphate hydrolases"/>
    <property type="match status" value="1"/>
</dbReference>
<proteinExistence type="inferred from homology"/>
<keyword evidence="6" id="KW-1185">Reference proteome</keyword>
<protein>
    <recommendedName>
        <fullName evidence="3">Nuclease SbcCD subunit C</fullName>
    </recommendedName>
</protein>
<dbReference type="RefSeq" id="WP_246183694.1">
    <property type="nucleotide sequence ID" value="NZ_VNHS01000024.1"/>
</dbReference>
<evidence type="ECO:0000313" key="6">
    <source>
        <dbReference type="Proteomes" id="UP000323257"/>
    </source>
</evidence>
<evidence type="ECO:0000256" key="4">
    <source>
        <dbReference type="SAM" id="Coils"/>
    </source>
</evidence>
<keyword evidence="4" id="KW-0175">Coiled coil</keyword>
<dbReference type="GO" id="GO:0016887">
    <property type="term" value="F:ATP hydrolysis activity"/>
    <property type="evidence" value="ECO:0007669"/>
    <property type="project" value="InterPro"/>
</dbReference>
<accession>A0A5S5BLW2</accession>
<comment type="similarity">
    <text evidence="1">Belongs to the SMC family. SbcC subfamily.</text>
</comment>
<name>A0A5S5BLW2_9BACL</name>
<dbReference type="Gene3D" id="3.40.50.300">
    <property type="entry name" value="P-loop containing nucleotide triphosphate hydrolases"/>
    <property type="match status" value="1"/>
</dbReference>
<reference evidence="5 6" key="1">
    <citation type="submission" date="2019-07" db="EMBL/GenBank/DDBJ databases">
        <title>Genomic Encyclopedia of Type Strains, Phase III (KMG-III): the genomes of soil and plant-associated and newly described type strains.</title>
        <authorList>
            <person name="Whitman W."/>
        </authorList>
    </citation>
    <scope>NUCLEOTIDE SEQUENCE [LARGE SCALE GENOMIC DNA]</scope>
    <source>
        <strain evidence="5 6">BL24</strain>
    </source>
</reference>
<feature type="coiled-coil region" evidence="4">
    <location>
        <begin position="486"/>
        <end position="540"/>
    </location>
</feature>
<dbReference type="GO" id="GO:0006302">
    <property type="term" value="P:double-strand break repair"/>
    <property type="evidence" value="ECO:0007669"/>
    <property type="project" value="InterPro"/>
</dbReference>